<dbReference type="CDD" id="cd07995">
    <property type="entry name" value="TPK"/>
    <property type="match status" value="1"/>
</dbReference>
<evidence type="ECO:0000259" key="6">
    <source>
        <dbReference type="Pfam" id="PF04263"/>
    </source>
</evidence>
<dbReference type="SUPFAM" id="SSF63999">
    <property type="entry name" value="Thiamin pyrophosphokinase, catalytic domain"/>
    <property type="match status" value="1"/>
</dbReference>
<keyword evidence="4" id="KW-0067">ATP-binding</keyword>
<evidence type="ECO:0000256" key="3">
    <source>
        <dbReference type="ARBA" id="ARBA00022777"/>
    </source>
</evidence>
<organism evidence="7 8">
    <name type="scientific">Neogemmobacter tilapiae</name>
    <dbReference type="NCBI Taxonomy" id="875041"/>
    <lineage>
        <taxon>Bacteria</taxon>
        <taxon>Pseudomonadati</taxon>
        <taxon>Pseudomonadota</taxon>
        <taxon>Alphaproteobacteria</taxon>
        <taxon>Rhodobacterales</taxon>
        <taxon>Paracoccaceae</taxon>
        <taxon>Neogemmobacter</taxon>
    </lineage>
</organism>
<dbReference type="GO" id="GO:0005524">
    <property type="term" value="F:ATP binding"/>
    <property type="evidence" value="ECO:0007669"/>
    <property type="project" value="UniProtKB-KW"/>
</dbReference>
<dbReference type="GO" id="GO:0009229">
    <property type="term" value="P:thiamine diphosphate biosynthetic process"/>
    <property type="evidence" value="ECO:0007669"/>
    <property type="project" value="InterPro"/>
</dbReference>
<evidence type="ECO:0000256" key="4">
    <source>
        <dbReference type="ARBA" id="ARBA00022840"/>
    </source>
</evidence>
<dbReference type="InterPro" id="IPR006282">
    <property type="entry name" value="Thi_PPkinase"/>
</dbReference>
<accession>A0A918TTF2</accession>
<keyword evidence="1" id="KW-0808">Transferase</keyword>
<dbReference type="EC" id="2.7.6.2" evidence="5"/>
<dbReference type="EMBL" id="BMYJ01000009">
    <property type="protein sequence ID" value="GHC62201.1"/>
    <property type="molecule type" value="Genomic_DNA"/>
</dbReference>
<evidence type="ECO:0000256" key="5">
    <source>
        <dbReference type="NCBIfam" id="TIGR01378"/>
    </source>
</evidence>
<sequence>MSAKIVETTEGITLLAGGPATRRDLSLALARAPVLVAADGGANRALALGLMPEAAIGDFDSIRAGAREALGPGRLLHIGEQESTDFDKALGAVSAPFIIGLGALGGRVDHALAVLHTLVHRAAHHVVLLGGPDVVFAAAPGRWLDLALGAGDRLSLFPLAAVMGESEGLEWPIKGLAFDPARKIGTSNRVTKGPVRLRFEGEGMIVILPRRRLDAVLRALRP</sequence>
<gene>
    <name evidence="7" type="ORF">GCM10007315_27800</name>
</gene>
<protein>
    <recommendedName>
        <fullName evidence="5">Thiamine diphosphokinase</fullName>
        <ecNumber evidence="5">2.7.6.2</ecNumber>
    </recommendedName>
</protein>
<dbReference type="Proteomes" id="UP000638981">
    <property type="component" value="Unassembled WGS sequence"/>
</dbReference>
<evidence type="ECO:0000256" key="2">
    <source>
        <dbReference type="ARBA" id="ARBA00022741"/>
    </source>
</evidence>
<evidence type="ECO:0000256" key="1">
    <source>
        <dbReference type="ARBA" id="ARBA00022679"/>
    </source>
</evidence>
<dbReference type="SUPFAM" id="SSF63862">
    <property type="entry name" value="Thiamin pyrophosphokinase, substrate-binding domain"/>
    <property type="match status" value="1"/>
</dbReference>
<evidence type="ECO:0000313" key="7">
    <source>
        <dbReference type="EMBL" id="GHC62201.1"/>
    </source>
</evidence>
<keyword evidence="2" id="KW-0547">Nucleotide-binding</keyword>
<dbReference type="NCBIfam" id="TIGR01378">
    <property type="entry name" value="thi_PPkinase"/>
    <property type="match status" value="1"/>
</dbReference>
<dbReference type="Pfam" id="PF04263">
    <property type="entry name" value="TPK_catalytic"/>
    <property type="match status" value="1"/>
</dbReference>
<dbReference type="GO" id="GO:0006772">
    <property type="term" value="P:thiamine metabolic process"/>
    <property type="evidence" value="ECO:0007669"/>
    <property type="project" value="UniProtKB-UniRule"/>
</dbReference>
<keyword evidence="3" id="KW-0418">Kinase</keyword>
<dbReference type="InterPro" id="IPR053149">
    <property type="entry name" value="TPK"/>
</dbReference>
<reference evidence="7" key="1">
    <citation type="journal article" date="2014" name="Int. J. Syst. Evol. Microbiol.">
        <title>Complete genome sequence of Corynebacterium casei LMG S-19264T (=DSM 44701T), isolated from a smear-ripened cheese.</title>
        <authorList>
            <consortium name="US DOE Joint Genome Institute (JGI-PGF)"/>
            <person name="Walter F."/>
            <person name="Albersmeier A."/>
            <person name="Kalinowski J."/>
            <person name="Ruckert C."/>
        </authorList>
    </citation>
    <scope>NUCLEOTIDE SEQUENCE</scope>
    <source>
        <strain evidence="7">KCTC 23310</strain>
    </source>
</reference>
<reference evidence="7" key="2">
    <citation type="submission" date="2020-09" db="EMBL/GenBank/DDBJ databases">
        <authorList>
            <person name="Sun Q."/>
            <person name="Kim S."/>
        </authorList>
    </citation>
    <scope>NUCLEOTIDE SEQUENCE</scope>
    <source>
        <strain evidence="7">KCTC 23310</strain>
    </source>
</reference>
<name>A0A918TTF2_9RHOB</name>
<evidence type="ECO:0000313" key="8">
    <source>
        <dbReference type="Proteomes" id="UP000638981"/>
    </source>
</evidence>
<dbReference type="PANTHER" id="PTHR41299:SF1">
    <property type="entry name" value="THIAMINE PYROPHOSPHOKINASE"/>
    <property type="match status" value="1"/>
</dbReference>
<dbReference type="InterPro" id="IPR007371">
    <property type="entry name" value="TPK_catalytic"/>
</dbReference>
<dbReference type="RefSeq" id="WP_189412300.1">
    <property type="nucleotide sequence ID" value="NZ_BMYJ01000009.1"/>
</dbReference>
<dbReference type="InterPro" id="IPR036759">
    <property type="entry name" value="TPK_catalytic_sf"/>
</dbReference>
<dbReference type="GO" id="GO:0004788">
    <property type="term" value="F:thiamine diphosphokinase activity"/>
    <property type="evidence" value="ECO:0007669"/>
    <property type="project" value="UniProtKB-UniRule"/>
</dbReference>
<comment type="caution">
    <text evidence="7">The sequence shown here is derived from an EMBL/GenBank/DDBJ whole genome shotgun (WGS) entry which is preliminary data.</text>
</comment>
<dbReference type="GO" id="GO:0016301">
    <property type="term" value="F:kinase activity"/>
    <property type="evidence" value="ECO:0007669"/>
    <property type="project" value="UniProtKB-KW"/>
</dbReference>
<keyword evidence="8" id="KW-1185">Reference proteome</keyword>
<dbReference type="InterPro" id="IPR036371">
    <property type="entry name" value="TPK_B1-bd_sf"/>
</dbReference>
<proteinExistence type="predicted"/>
<dbReference type="Gene3D" id="3.40.50.10240">
    <property type="entry name" value="Thiamin pyrophosphokinase, catalytic domain"/>
    <property type="match status" value="1"/>
</dbReference>
<dbReference type="AlphaFoldDB" id="A0A918TTF2"/>
<dbReference type="PANTHER" id="PTHR41299">
    <property type="entry name" value="THIAMINE PYROPHOSPHOKINASE"/>
    <property type="match status" value="1"/>
</dbReference>
<feature type="domain" description="Thiamin pyrophosphokinase catalytic" evidence="6">
    <location>
        <begin position="29"/>
        <end position="122"/>
    </location>
</feature>